<dbReference type="GO" id="GO:0047325">
    <property type="term" value="F:inositol-3,4,5,6-tetrakisphosphate 1-kinase activity"/>
    <property type="evidence" value="ECO:0007669"/>
    <property type="project" value="UniProtKB-EC"/>
</dbReference>
<dbReference type="Proteomes" id="UP000886885">
    <property type="component" value="Chromosome 1A"/>
</dbReference>
<reference evidence="16" key="1">
    <citation type="journal article" date="2020" name="bioRxiv">
        <title>Hybrid origin of Populus tomentosa Carr. identified through genome sequencing and phylogenomic analysis.</title>
        <authorList>
            <person name="An X."/>
            <person name="Gao K."/>
            <person name="Chen Z."/>
            <person name="Li J."/>
            <person name="Yang X."/>
            <person name="Yang X."/>
            <person name="Zhou J."/>
            <person name="Guo T."/>
            <person name="Zhao T."/>
            <person name="Huang S."/>
            <person name="Miao D."/>
            <person name="Khan W.U."/>
            <person name="Rao P."/>
            <person name="Ye M."/>
            <person name="Lei B."/>
            <person name="Liao W."/>
            <person name="Wang J."/>
            <person name="Ji L."/>
            <person name="Li Y."/>
            <person name="Guo B."/>
            <person name="Mustafa N.S."/>
            <person name="Li S."/>
            <person name="Yun Q."/>
            <person name="Keller S.R."/>
            <person name="Mao J."/>
            <person name="Zhang R."/>
            <person name="Strauss S.H."/>
        </authorList>
    </citation>
    <scope>NUCLEOTIDE SEQUENCE</scope>
    <source>
        <strain evidence="16">GM15</strain>
        <tissue evidence="16">Leaf</tissue>
    </source>
</reference>
<evidence type="ECO:0000256" key="13">
    <source>
        <dbReference type="ARBA" id="ARBA00077642"/>
    </source>
</evidence>
<dbReference type="InterPro" id="IPR040464">
    <property type="entry name" value="InsP(3)kin_ATP-grasp"/>
</dbReference>
<dbReference type="PANTHER" id="PTHR14217">
    <property type="entry name" value="INOSITOL-TETRAKISPHOSPHATE 1-KINASE"/>
    <property type="match status" value="1"/>
</dbReference>
<dbReference type="InterPro" id="IPR008656">
    <property type="entry name" value="Inositol_tetrakis-P_1-kinase"/>
</dbReference>
<keyword evidence="10" id="KW-0067">ATP-binding</keyword>
<dbReference type="GO" id="GO:0000287">
    <property type="term" value="F:magnesium ion binding"/>
    <property type="evidence" value="ECO:0007669"/>
    <property type="project" value="InterPro"/>
</dbReference>
<accession>A0A8X8DHF9</accession>
<comment type="cofactor">
    <cofactor evidence="1">
        <name>Mg(2+)</name>
        <dbReference type="ChEBI" id="CHEBI:18420"/>
    </cofactor>
</comment>
<dbReference type="GO" id="GO:0052725">
    <property type="term" value="F:inositol-1,3,4-trisphosphate 6-kinase activity"/>
    <property type="evidence" value="ECO:0007669"/>
    <property type="project" value="InterPro"/>
</dbReference>
<dbReference type="GO" id="GO:0005737">
    <property type="term" value="C:cytoplasm"/>
    <property type="evidence" value="ECO:0007669"/>
    <property type="project" value="TreeGrafter"/>
</dbReference>
<keyword evidence="11" id="KW-0460">Magnesium</keyword>
<dbReference type="PANTHER" id="PTHR14217:SF24">
    <property type="entry name" value="INOSITOL-TETRAKISPHOSPHATE 1-KINASE 1"/>
    <property type="match status" value="1"/>
</dbReference>
<dbReference type="GO" id="GO:0032957">
    <property type="term" value="P:inositol trisphosphate metabolic process"/>
    <property type="evidence" value="ECO:0007669"/>
    <property type="project" value="InterPro"/>
</dbReference>
<evidence type="ECO:0000256" key="3">
    <source>
        <dbReference type="ARBA" id="ARBA00011245"/>
    </source>
</evidence>
<evidence type="ECO:0000256" key="8">
    <source>
        <dbReference type="ARBA" id="ARBA00022741"/>
    </source>
</evidence>
<dbReference type="InterPro" id="IPR041429">
    <property type="entry name" value="ITPK1_N"/>
</dbReference>
<dbReference type="EMBL" id="JAAWWB010000001">
    <property type="protein sequence ID" value="KAG6792007.1"/>
    <property type="molecule type" value="Genomic_DNA"/>
</dbReference>
<evidence type="ECO:0000256" key="2">
    <source>
        <dbReference type="ARBA" id="ARBA00009601"/>
    </source>
</evidence>
<evidence type="ECO:0000256" key="1">
    <source>
        <dbReference type="ARBA" id="ARBA00001946"/>
    </source>
</evidence>
<evidence type="ECO:0000256" key="10">
    <source>
        <dbReference type="ARBA" id="ARBA00022840"/>
    </source>
</evidence>
<keyword evidence="7" id="KW-0479">Metal-binding</keyword>
<dbReference type="FunFam" id="3.30.470.20:FF:000056">
    <property type="entry name" value="Inositol-tetrakisphosphate 1-kinase"/>
    <property type="match status" value="1"/>
</dbReference>
<proteinExistence type="inferred from homology"/>
<dbReference type="GO" id="GO:0005524">
    <property type="term" value="F:ATP binding"/>
    <property type="evidence" value="ECO:0007669"/>
    <property type="project" value="UniProtKB-KW"/>
</dbReference>
<dbReference type="AlphaFoldDB" id="A0A8X8DHF9"/>
<keyword evidence="8" id="KW-0547">Nucleotide-binding</keyword>
<keyword evidence="17" id="KW-1185">Reference proteome</keyword>
<dbReference type="Pfam" id="PF17927">
    <property type="entry name" value="Ins134_P3_kin_N"/>
    <property type="match status" value="1"/>
</dbReference>
<feature type="domain" description="Inositol 1,3,4-trisphosphate 5/6-kinase ATP-grasp" evidence="14">
    <location>
        <begin position="107"/>
        <end position="307"/>
    </location>
</feature>
<dbReference type="EC" id="2.7.1.159" evidence="4"/>
<evidence type="ECO:0000313" key="16">
    <source>
        <dbReference type="EMBL" id="KAG6792007.1"/>
    </source>
</evidence>
<organism evidence="16 17">
    <name type="scientific">Populus tomentosa</name>
    <name type="common">Chinese white poplar</name>
    <dbReference type="NCBI Taxonomy" id="118781"/>
    <lineage>
        <taxon>Eukaryota</taxon>
        <taxon>Viridiplantae</taxon>
        <taxon>Streptophyta</taxon>
        <taxon>Embryophyta</taxon>
        <taxon>Tracheophyta</taxon>
        <taxon>Spermatophyta</taxon>
        <taxon>Magnoliopsida</taxon>
        <taxon>eudicotyledons</taxon>
        <taxon>Gunneridae</taxon>
        <taxon>Pentapetalae</taxon>
        <taxon>rosids</taxon>
        <taxon>fabids</taxon>
        <taxon>Malpighiales</taxon>
        <taxon>Salicaceae</taxon>
        <taxon>Saliceae</taxon>
        <taxon>Populus</taxon>
    </lineage>
</organism>
<evidence type="ECO:0000256" key="9">
    <source>
        <dbReference type="ARBA" id="ARBA00022777"/>
    </source>
</evidence>
<evidence type="ECO:0000259" key="15">
    <source>
        <dbReference type="Pfam" id="PF17927"/>
    </source>
</evidence>
<evidence type="ECO:0000256" key="5">
    <source>
        <dbReference type="ARBA" id="ARBA00012072"/>
    </source>
</evidence>
<evidence type="ECO:0000256" key="4">
    <source>
        <dbReference type="ARBA" id="ARBA00012017"/>
    </source>
</evidence>
<evidence type="ECO:0000256" key="6">
    <source>
        <dbReference type="ARBA" id="ARBA00022679"/>
    </source>
</evidence>
<evidence type="ECO:0000256" key="7">
    <source>
        <dbReference type="ARBA" id="ARBA00022723"/>
    </source>
</evidence>
<dbReference type="OrthoDB" id="25308at2759"/>
<comment type="similarity">
    <text evidence="2">Belongs to the ITPK1 family.</text>
</comment>
<dbReference type="GO" id="GO:0052726">
    <property type="term" value="F:inositol-1,3,4-trisphosphate 5-kinase activity"/>
    <property type="evidence" value="ECO:0007669"/>
    <property type="project" value="InterPro"/>
</dbReference>
<evidence type="ECO:0000259" key="14">
    <source>
        <dbReference type="Pfam" id="PF05770"/>
    </source>
</evidence>
<dbReference type="Pfam" id="PF05770">
    <property type="entry name" value="Ins134_P3_kin"/>
    <property type="match status" value="1"/>
</dbReference>
<gene>
    <name evidence="16" type="ORF">POTOM_001144</name>
</gene>
<feature type="domain" description="Inositol-tetrakisphosphate 1-kinase N-terminal" evidence="15">
    <location>
        <begin position="8"/>
        <end position="87"/>
    </location>
</feature>
<dbReference type="EC" id="2.7.1.134" evidence="5"/>
<evidence type="ECO:0000256" key="12">
    <source>
        <dbReference type="ARBA" id="ARBA00073906"/>
    </source>
</evidence>
<comment type="subunit">
    <text evidence="3">Monomer.</text>
</comment>
<sequence length="560" mass="64010">MADDRRGVVGYALLPKKQQSFIQDSLLSLCKSKGVDLVKIDQDRRLIDQGPFDCVLHKLYGEHWRKQLEEFQIQNPNSTIIDSPASIERLHNRISMLQVVSELKIESETDTFGIPKQIVIYDKETLFDRQSWDFLKYPVIAKPLIADGSAKSHKMALVFNHEGLNKLKPPIVLQEFVNHGGVIFKVYVVGEFVKCVKRKSLPDVSEEKLKSLEGSLSFSQVSNLTSDERNGDKYYKLMDLEDTELPPQSFITDIARGLRRGLKLNLFNFDVIRDARIGNRYLVIDINYFPGYAKMPGYETALTDFFCDLVRKSWGEEKEKDGIDKRQLVCNCDVEVRKIVSNTCCSDGEEQEKSPILQVCCLFGGSFSLLTTFTWRYSVEHVYSVNNCSGAREFDYCIDIEEKDCATLQIQLKFTGVKSQYDWIPSCCALISLCSKFVVDACPHTGSKCSILHIENTNAVLSYQYQWYLVHVMKVNLHLVPVAAGRAGWPWWNIDIDAFDFKGCLIMGGLQLLTNDTALAVISFHIQGRCLRKLGIFSLLARIHLLCSLEYKEMQWDWRT</sequence>
<protein>
    <recommendedName>
        <fullName evidence="12">Inositol-tetrakisphosphate 1-kinase 1</fullName>
        <ecNumber evidence="5">2.7.1.134</ecNumber>
        <ecNumber evidence="4">2.7.1.159</ecNumber>
    </recommendedName>
    <alternativeName>
        <fullName evidence="13">Inositol 1,3,4-trisphosphate 5/6-kinase 1</fullName>
    </alternativeName>
</protein>
<keyword evidence="9" id="KW-0418">Kinase</keyword>
<keyword evidence="6" id="KW-0808">Transferase</keyword>
<evidence type="ECO:0000313" key="17">
    <source>
        <dbReference type="Proteomes" id="UP000886885"/>
    </source>
</evidence>
<name>A0A8X8DHF9_POPTO</name>
<evidence type="ECO:0000256" key="11">
    <source>
        <dbReference type="ARBA" id="ARBA00022842"/>
    </source>
</evidence>
<comment type="caution">
    <text evidence="16">The sequence shown here is derived from an EMBL/GenBank/DDBJ whole genome shotgun (WGS) entry which is preliminary data.</text>
</comment>